<accession>A0A372NPG4</accession>
<gene>
    <name evidence="2" type="ORF">D0C36_23165</name>
</gene>
<dbReference type="OrthoDB" id="799305at2"/>
<evidence type="ECO:0000256" key="1">
    <source>
        <dbReference type="SAM" id="SignalP"/>
    </source>
</evidence>
<name>A0A372NPG4_9SPHI</name>
<evidence type="ECO:0000313" key="2">
    <source>
        <dbReference type="EMBL" id="RFZ90143.1"/>
    </source>
</evidence>
<dbReference type="RefSeq" id="WP_117394107.1">
    <property type="nucleotide sequence ID" value="NZ_QWDC01000005.1"/>
</dbReference>
<keyword evidence="3" id="KW-1185">Reference proteome</keyword>
<dbReference type="Proteomes" id="UP000264217">
    <property type="component" value="Unassembled WGS sequence"/>
</dbReference>
<organism evidence="2 3">
    <name type="scientific">Mucilaginibacter conchicola</name>
    <dbReference type="NCBI Taxonomy" id="2303333"/>
    <lineage>
        <taxon>Bacteria</taxon>
        <taxon>Pseudomonadati</taxon>
        <taxon>Bacteroidota</taxon>
        <taxon>Sphingobacteriia</taxon>
        <taxon>Sphingobacteriales</taxon>
        <taxon>Sphingobacteriaceae</taxon>
        <taxon>Mucilaginibacter</taxon>
    </lineage>
</organism>
<sequence length="168" mass="17664">MRYFTTTKLFKTLMLAGVAFGSFALNACSKDDLKDDADTRTSISVAVNDTSKVFGLNTFTSTANNVTVAQGYASDGTKLSITIPGTLVAGKSYSSGTDKATVIYTVNEDTDKKESYSNINSAVVDLVVTSATDAAAQGTFSGSLLQENVPGNAKTKVITNGKFNIKLK</sequence>
<reference evidence="2 3" key="1">
    <citation type="submission" date="2018-08" db="EMBL/GenBank/DDBJ databases">
        <title>Mucilaginibacter sp. MYSH2.</title>
        <authorList>
            <person name="Seo T."/>
        </authorList>
    </citation>
    <scope>NUCLEOTIDE SEQUENCE [LARGE SCALE GENOMIC DNA]</scope>
    <source>
        <strain evidence="2 3">MYSH2</strain>
    </source>
</reference>
<dbReference type="EMBL" id="QWDC01000005">
    <property type="protein sequence ID" value="RFZ90143.1"/>
    <property type="molecule type" value="Genomic_DNA"/>
</dbReference>
<protein>
    <submittedName>
        <fullName evidence="2">Uncharacterized protein</fullName>
    </submittedName>
</protein>
<proteinExistence type="predicted"/>
<evidence type="ECO:0000313" key="3">
    <source>
        <dbReference type="Proteomes" id="UP000264217"/>
    </source>
</evidence>
<feature type="chain" id="PRO_5016829152" evidence="1">
    <location>
        <begin position="28"/>
        <end position="168"/>
    </location>
</feature>
<comment type="caution">
    <text evidence="2">The sequence shown here is derived from an EMBL/GenBank/DDBJ whole genome shotgun (WGS) entry which is preliminary data.</text>
</comment>
<feature type="signal peptide" evidence="1">
    <location>
        <begin position="1"/>
        <end position="27"/>
    </location>
</feature>
<keyword evidence="1" id="KW-0732">Signal</keyword>
<dbReference type="AlphaFoldDB" id="A0A372NPG4"/>